<evidence type="ECO:0000259" key="4">
    <source>
        <dbReference type="SMART" id="SM01318"/>
    </source>
</evidence>
<name>A0ABM1NKB3_NICVS</name>
<dbReference type="PANTHER" id="PTHR39957">
    <property type="entry name" value="AT09846P1-RELATED"/>
    <property type="match status" value="1"/>
</dbReference>
<keyword evidence="5" id="KW-1185">Reference proteome</keyword>
<evidence type="ECO:0000313" key="5">
    <source>
        <dbReference type="Proteomes" id="UP000695000"/>
    </source>
</evidence>
<evidence type="ECO:0000313" key="6">
    <source>
        <dbReference type="RefSeq" id="XP_017787263.1"/>
    </source>
</evidence>
<proteinExistence type="predicted"/>
<evidence type="ECO:0000256" key="2">
    <source>
        <dbReference type="ARBA" id="ARBA00022525"/>
    </source>
</evidence>
<sequence length="99" mass="10496">MKSALFFLLVGIAVCAAYVTVEGPAPNTPKGTCISQKVGKMNVGQKKSVPSVCEVAECLANGQVSYSGCSSVNLPPKCKYDKFDKNSEYPKCCPSTYSC</sequence>
<feature type="chain" id="PRO_5046848215" evidence="3">
    <location>
        <begin position="18"/>
        <end position="99"/>
    </location>
</feature>
<keyword evidence="3" id="KW-0732">Signal</keyword>
<dbReference type="GeneID" id="108569975"/>
<feature type="signal peptide" evidence="3">
    <location>
        <begin position="1"/>
        <end position="17"/>
    </location>
</feature>
<dbReference type="RefSeq" id="XP_017787263.1">
    <property type="nucleotide sequence ID" value="XM_017931774.1"/>
</dbReference>
<dbReference type="PANTHER" id="PTHR39957:SF1">
    <property type="entry name" value="AT09846P1-RELATED"/>
    <property type="match status" value="1"/>
</dbReference>
<feature type="domain" description="Single" evidence="4">
    <location>
        <begin position="33"/>
        <end position="99"/>
    </location>
</feature>
<gene>
    <name evidence="6" type="primary">LOC108569975</name>
</gene>
<reference evidence="6" key="1">
    <citation type="submission" date="2025-08" db="UniProtKB">
        <authorList>
            <consortium name="RefSeq"/>
        </authorList>
    </citation>
    <scope>IDENTIFICATION</scope>
    <source>
        <tissue evidence="6">Whole Larva</tissue>
    </source>
</reference>
<dbReference type="SMART" id="SM01318">
    <property type="entry name" value="SVWC"/>
    <property type="match status" value="1"/>
</dbReference>
<dbReference type="Proteomes" id="UP000695000">
    <property type="component" value="Unplaced"/>
</dbReference>
<dbReference type="Pfam" id="PF15430">
    <property type="entry name" value="SVWC"/>
    <property type="match status" value="1"/>
</dbReference>
<protein>
    <submittedName>
        <fullName evidence="6">Uncharacterized protein LOC108569975</fullName>
    </submittedName>
</protein>
<dbReference type="InterPro" id="IPR029277">
    <property type="entry name" value="SVWC_dom"/>
</dbReference>
<dbReference type="InterPro" id="IPR053308">
    <property type="entry name" value="Vago-like"/>
</dbReference>
<evidence type="ECO:0000256" key="1">
    <source>
        <dbReference type="ARBA" id="ARBA00004613"/>
    </source>
</evidence>
<evidence type="ECO:0000256" key="3">
    <source>
        <dbReference type="SAM" id="SignalP"/>
    </source>
</evidence>
<organism evidence="5 6">
    <name type="scientific">Nicrophorus vespilloides</name>
    <name type="common">Boreal carrion beetle</name>
    <dbReference type="NCBI Taxonomy" id="110193"/>
    <lineage>
        <taxon>Eukaryota</taxon>
        <taxon>Metazoa</taxon>
        <taxon>Ecdysozoa</taxon>
        <taxon>Arthropoda</taxon>
        <taxon>Hexapoda</taxon>
        <taxon>Insecta</taxon>
        <taxon>Pterygota</taxon>
        <taxon>Neoptera</taxon>
        <taxon>Endopterygota</taxon>
        <taxon>Coleoptera</taxon>
        <taxon>Polyphaga</taxon>
        <taxon>Staphyliniformia</taxon>
        <taxon>Silphidae</taxon>
        <taxon>Nicrophorinae</taxon>
        <taxon>Nicrophorus</taxon>
    </lineage>
</organism>
<keyword evidence="2" id="KW-0964">Secreted</keyword>
<accession>A0ABM1NKB3</accession>
<comment type="subcellular location">
    <subcellularLocation>
        <location evidence="1">Secreted</location>
    </subcellularLocation>
</comment>